<feature type="region of interest" description="Disordered" evidence="1">
    <location>
        <begin position="1"/>
        <end position="20"/>
    </location>
</feature>
<proteinExistence type="predicted"/>
<organism evidence="2 3">
    <name type="scientific">Modicella reniformis</name>
    <dbReference type="NCBI Taxonomy" id="1440133"/>
    <lineage>
        <taxon>Eukaryota</taxon>
        <taxon>Fungi</taxon>
        <taxon>Fungi incertae sedis</taxon>
        <taxon>Mucoromycota</taxon>
        <taxon>Mortierellomycotina</taxon>
        <taxon>Mortierellomycetes</taxon>
        <taxon>Mortierellales</taxon>
        <taxon>Mortierellaceae</taxon>
        <taxon>Modicella</taxon>
    </lineage>
</organism>
<keyword evidence="3" id="KW-1185">Reference proteome</keyword>
<protein>
    <submittedName>
        <fullName evidence="2">Uncharacterized protein</fullName>
    </submittedName>
</protein>
<dbReference type="Gene3D" id="3.10.450.10">
    <property type="match status" value="1"/>
</dbReference>
<dbReference type="AlphaFoldDB" id="A0A9P6MHW0"/>
<accession>A0A9P6MHW0</accession>
<comment type="caution">
    <text evidence="2">The sequence shown here is derived from an EMBL/GenBank/DDBJ whole genome shotgun (WGS) entry which is preliminary data.</text>
</comment>
<evidence type="ECO:0000256" key="1">
    <source>
        <dbReference type="SAM" id="MobiDB-lite"/>
    </source>
</evidence>
<reference evidence="2" key="1">
    <citation type="journal article" date="2020" name="Fungal Divers.">
        <title>Resolving the Mortierellaceae phylogeny through synthesis of multi-gene phylogenetics and phylogenomics.</title>
        <authorList>
            <person name="Vandepol N."/>
            <person name="Liber J."/>
            <person name="Desiro A."/>
            <person name="Na H."/>
            <person name="Kennedy M."/>
            <person name="Barry K."/>
            <person name="Grigoriev I.V."/>
            <person name="Miller A.N."/>
            <person name="O'Donnell K."/>
            <person name="Stajich J.E."/>
            <person name="Bonito G."/>
        </authorList>
    </citation>
    <scope>NUCLEOTIDE SEQUENCE</scope>
    <source>
        <strain evidence="2">MES-2147</strain>
    </source>
</reference>
<name>A0A9P6MHW0_9FUNG</name>
<sequence length="163" mass="17583">MALSQAGVPTHPGNLKRMSFPGAINPQVTKIDSSHTLINVDPTLNTVLATLTARIQENYLKAKHLSLDAPSTGSIEFRPVAFTTQEALGTNYYVKLLVVNQSSSDKTAAASGQQDEYIHVMIFSQPWTQTAELKGIAVNKSLADSIVDRIAPILDSIPDATLH</sequence>
<evidence type="ECO:0000313" key="3">
    <source>
        <dbReference type="Proteomes" id="UP000749646"/>
    </source>
</evidence>
<evidence type="ECO:0000313" key="2">
    <source>
        <dbReference type="EMBL" id="KAG0001168.1"/>
    </source>
</evidence>
<dbReference type="OrthoDB" id="2429551at2759"/>
<dbReference type="EMBL" id="JAAAHW010000556">
    <property type="protein sequence ID" value="KAG0001168.1"/>
    <property type="molecule type" value="Genomic_DNA"/>
</dbReference>
<gene>
    <name evidence="2" type="ORF">BGZ65_003734</name>
</gene>
<dbReference type="Proteomes" id="UP000749646">
    <property type="component" value="Unassembled WGS sequence"/>
</dbReference>